<protein>
    <submittedName>
        <fullName evidence="1">Uncharacterized protein</fullName>
    </submittedName>
</protein>
<reference evidence="1" key="1">
    <citation type="submission" date="2022-05" db="EMBL/GenBank/DDBJ databases">
        <title>Chromosome-level genome of Chaenocephalus aceratus.</title>
        <authorList>
            <person name="Park H."/>
        </authorList>
    </citation>
    <scope>NUCLEOTIDE SEQUENCE</scope>
    <source>
        <strain evidence="1">KU_202001</strain>
    </source>
</reference>
<dbReference type="EMBL" id="CM043795">
    <property type="protein sequence ID" value="KAI4818361.1"/>
    <property type="molecule type" value="Genomic_DNA"/>
</dbReference>
<sequence>SSRDPARPFRASPGSGGFDVAALDIAAVTPPPPVLCSGGTGLPSILPLSAPLFRPPPVPLLSELSPLVEGQTDTLPVLPSCLWSQ</sequence>
<proteinExistence type="predicted"/>
<keyword evidence="2" id="KW-1185">Reference proteome</keyword>
<feature type="non-terminal residue" evidence="1">
    <location>
        <position position="1"/>
    </location>
</feature>
<accession>A0ACB9WXQ7</accession>
<comment type="caution">
    <text evidence="1">The sequence shown here is derived from an EMBL/GenBank/DDBJ whole genome shotgun (WGS) entry which is preliminary data.</text>
</comment>
<dbReference type="Proteomes" id="UP001057452">
    <property type="component" value="Chromosome 11"/>
</dbReference>
<evidence type="ECO:0000313" key="1">
    <source>
        <dbReference type="EMBL" id="KAI4818361.1"/>
    </source>
</evidence>
<organism evidence="1 2">
    <name type="scientific">Chaenocephalus aceratus</name>
    <name type="common">Blackfin icefish</name>
    <name type="synonym">Chaenichthys aceratus</name>
    <dbReference type="NCBI Taxonomy" id="36190"/>
    <lineage>
        <taxon>Eukaryota</taxon>
        <taxon>Metazoa</taxon>
        <taxon>Chordata</taxon>
        <taxon>Craniata</taxon>
        <taxon>Vertebrata</taxon>
        <taxon>Euteleostomi</taxon>
        <taxon>Actinopterygii</taxon>
        <taxon>Neopterygii</taxon>
        <taxon>Teleostei</taxon>
        <taxon>Neoteleostei</taxon>
        <taxon>Acanthomorphata</taxon>
        <taxon>Eupercaria</taxon>
        <taxon>Perciformes</taxon>
        <taxon>Notothenioidei</taxon>
        <taxon>Channichthyidae</taxon>
        <taxon>Chaenocephalus</taxon>
    </lineage>
</organism>
<name>A0ACB9WXQ7_CHAAC</name>
<evidence type="ECO:0000313" key="2">
    <source>
        <dbReference type="Proteomes" id="UP001057452"/>
    </source>
</evidence>
<gene>
    <name evidence="1" type="ORF">KUCAC02_011704</name>
</gene>
<feature type="non-terminal residue" evidence="1">
    <location>
        <position position="85"/>
    </location>
</feature>